<keyword evidence="2" id="KW-1185">Reference proteome</keyword>
<reference evidence="2" key="1">
    <citation type="submission" date="2016-06" db="EMBL/GenBank/DDBJ databases">
        <title>Parallel loss of symbiosis genes in relatives of nitrogen-fixing non-legume Parasponia.</title>
        <authorList>
            <person name="Van Velzen R."/>
            <person name="Holmer R."/>
            <person name="Bu F."/>
            <person name="Rutten L."/>
            <person name="Van Zeijl A."/>
            <person name="Liu W."/>
            <person name="Santuari L."/>
            <person name="Cao Q."/>
            <person name="Sharma T."/>
            <person name="Shen D."/>
            <person name="Roswanjaya Y."/>
            <person name="Wardhani T."/>
            <person name="Kalhor M.S."/>
            <person name="Jansen J."/>
            <person name="Van den Hoogen J."/>
            <person name="Gungor B."/>
            <person name="Hartog M."/>
            <person name="Hontelez J."/>
            <person name="Verver J."/>
            <person name="Yang W.-C."/>
            <person name="Schijlen E."/>
            <person name="Repin R."/>
            <person name="Schilthuizen M."/>
            <person name="Schranz E."/>
            <person name="Heidstra R."/>
            <person name="Miyata K."/>
            <person name="Fedorova E."/>
            <person name="Kohlen W."/>
            <person name="Bisseling T."/>
            <person name="Smit S."/>
            <person name="Geurts R."/>
        </authorList>
    </citation>
    <scope>NUCLEOTIDE SEQUENCE [LARGE SCALE GENOMIC DNA]</scope>
    <source>
        <strain evidence="2">cv. WU1-14</strain>
    </source>
</reference>
<dbReference type="AlphaFoldDB" id="A0A2P5A6N4"/>
<accession>A0A2P5A6N4</accession>
<organism evidence="1 2">
    <name type="scientific">Parasponia andersonii</name>
    <name type="common">Sponia andersonii</name>
    <dbReference type="NCBI Taxonomy" id="3476"/>
    <lineage>
        <taxon>Eukaryota</taxon>
        <taxon>Viridiplantae</taxon>
        <taxon>Streptophyta</taxon>
        <taxon>Embryophyta</taxon>
        <taxon>Tracheophyta</taxon>
        <taxon>Spermatophyta</taxon>
        <taxon>Magnoliopsida</taxon>
        <taxon>eudicotyledons</taxon>
        <taxon>Gunneridae</taxon>
        <taxon>Pentapetalae</taxon>
        <taxon>rosids</taxon>
        <taxon>fabids</taxon>
        <taxon>Rosales</taxon>
        <taxon>Cannabaceae</taxon>
        <taxon>Parasponia</taxon>
    </lineage>
</organism>
<dbReference type="Proteomes" id="UP000237105">
    <property type="component" value="Unassembled WGS sequence"/>
</dbReference>
<sequence>ISYIENLVYSFGNFQSILIILFVESSKQGGVCCPKLSKCLKLPNQESLLYSNSISYIQHLPFSFGNFWLILAILFANSSNKEFVTGKFPNVSRSHFKSIHFSGIEFVVSSTLSSHLAIFFQFCTFYLWSVQSKEFVAQNVSNISMYQIKRLCCTLTQFVISSI</sequence>
<evidence type="ECO:0000313" key="2">
    <source>
        <dbReference type="Proteomes" id="UP000237105"/>
    </source>
</evidence>
<evidence type="ECO:0000313" key="1">
    <source>
        <dbReference type="EMBL" id="PON32195.1"/>
    </source>
</evidence>
<proteinExistence type="predicted"/>
<comment type="caution">
    <text evidence="1">The sequence shown here is derived from an EMBL/GenBank/DDBJ whole genome shotgun (WGS) entry which is preliminary data.</text>
</comment>
<protein>
    <submittedName>
        <fullName evidence="1">Uncharacterized protein</fullName>
    </submittedName>
</protein>
<gene>
    <name evidence="1" type="ORF">PanWU01x14_363420</name>
</gene>
<feature type="non-terminal residue" evidence="1">
    <location>
        <position position="1"/>
    </location>
</feature>
<dbReference type="EMBL" id="JXTB01000852">
    <property type="protein sequence ID" value="PON32195.1"/>
    <property type="molecule type" value="Genomic_DNA"/>
</dbReference>
<name>A0A2P5A6N4_PARAD</name>